<dbReference type="AlphaFoldDB" id="A0A679HHS7"/>
<dbReference type="Proteomes" id="UP000500882">
    <property type="component" value="Chromosome"/>
</dbReference>
<dbReference type="EMBL" id="AP022660">
    <property type="protein sequence ID" value="BCA48578.1"/>
    <property type="molecule type" value="Genomic_DNA"/>
</dbReference>
<keyword evidence="5" id="KW-0998">Cell outer membrane</keyword>
<dbReference type="SUPFAM" id="SSF48452">
    <property type="entry name" value="TPR-like"/>
    <property type="match status" value="1"/>
</dbReference>
<evidence type="ECO:0000256" key="5">
    <source>
        <dbReference type="ARBA" id="ARBA00023237"/>
    </source>
</evidence>
<comment type="similarity">
    <text evidence="2">Belongs to the SusD family.</text>
</comment>
<evidence type="ECO:0000313" key="9">
    <source>
        <dbReference type="Proteomes" id="UP000500882"/>
    </source>
</evidence>
<name>A0A679HHS7_BACT4</name>
<dbReference type="GO" id="GO:0009279">
    <property type="term" value="C:cell outer membrane"/>
    <property type="evidence" value="ECO:0007669"/>
    <property type="project" value="UniProtKB-SubCell"/>
</dbReference>
<dbReference type="InterPro" id="IPR011990">
    <property type="entry name" value="TPR-like_helical_dom_sf"/>
</dbReference>
<evidence type="ECO:0000256" key="1">
    <source>
        <dbReference type="ARBA" id="ARBA00004442"/>
    </source>
</evidence>
<reference evidence="8 9" key="1">
    <citation type="submission" date="2020-02" db="EMBL/GenBank/DDBJ databases">
        <title>Whole-genome sequencing and comparative analysis of the genomes of Bacteroides thetaiotaomicron and Escherichia coli isolated from a healthy resident in Vietnam.</title>
        <authorList>
            <person name="Mohsin M."/>
            <person name="Tanaka K."/>
            <person name="Kawahara R."/>
            <person name="Kondo S."/>
            <person name="Noguchi H."/>
            <person name="Motooka D."/>
            <person name="Nakamura S."/>
            <person name="Khong D.T."/>
            <person name="Nguyen T.N."/>
            <person name="Tran H.T."/>
            <person name="Yamamoto Y."/>
        </authorList>
    </citation>
    <scope>NUCLEOTIDE SEQUENCE [LARGE SCALE GENOMIC DNA]</scope>
    <source>
        <strain evidence="8 9">F9-2</strain>
    </source>
</reference>
<evidence type="ECO:0000313" key="8">
    <source>
        <dbReference type="EMBL" id="BCA48578.1"/>
    </source>
</evidence>
<evidence type="ECO:0000256" key="4">
    <source>
        <dbReference type="ARBA" id="ARBA00023136"/>
    </source>
</evidence>
<feature type="domain" description="SusD-like N-terminal" evidence="7">
    <location>
        <begin position="20"/>
        <end position="214"/>
    </location>
</feature>
<evidence type="ECO:0000256" key="3">
    <source>
        <dbReference type="ARBA" id="ARBA00022729"/>
    </source>
</evidence>
<dbReference type="RefSeq" id="WP_022470753.1">
    <property type="nucleotide sequence ID" value="NZ_AP022660.1"/>
</dbReference>
<feature type="domain" description="RagB/SusD" evidence="6">
    <location>
        <begin position="300"/>
        <end position="545"/>
    </location>
</feature>
<evidence type="ECO:0000259" key="6">
    <source>
        <dbReference type="Pfam" id="PF07980"/>
    </source>
</evidence>
<dbReference type="PROSITE" id="PS51257">
    <property type="entry name" value="PROKAR_LIPOPROTEIN"/>
    <property type="match status" value="1"/>
</dbReference>
<dbReference type="Pfam" id="PF07980">
    <property type="entry name" value="SusD_RagB"/>
    <property type="match status" value="1"/>
</dbReference>
<proteinExistence type="inferred from homology"/>
<dbReference type="Gene3D" id="1.25.40.390">
    <property type="match status" value="1"/>
</dbReference>
<evidence type="ECO:0000259" key="7">
    <source>
        <dbReference type="Pfam" id="PF14322"/>
    </source>
</evidence>
<evidence type="ECO:0000256" key="2">
    <source>
        <dbReference type="ARBA" id="ARBA00006275"/>
    </source>
</evidence>
<sequence length="545" mass="63448">MKIQHYILSAFIILLSGCTDFLDRTPYNDLSGSTVWTSDANAIMQLNGVYKQTKNGWSMQGYCYHFTCFGPDGYDYFRNSNIEMATATTRDAIFLAAYQDYYKVINAANDAIYNLTDNPNITPELRERMIGEARFLRGFSYFILWQLYGGVIILDKPTQPSETYLPRNTADEVRDFVIEDFKDAIERLPLEYNDSENGRITKGAAVAMLGRTYLYDKRWKDAADELHKLMEEPYKYDLVEDYTKLFDWKYEKNSEYIYALSFIAQIDYGTAYDSWYGNRSCYINGESYCLGSHIPFETSTYADGSSINLNSRPKRSNYQDEVTFGNDLIQWYSDVINSPKKLDKRIGANMILPSATYYGKDSKYFKVYWPYEAHVNDDPQALGVTFNDFATYSWRKFVCVGEEGYWAYQGPTDIPLIRFADVLLMFAEARNEELAAPDDDIYEAVNRVRRRAGLNDLAGLDKEGMRKAVRMERFHEFPGEGHLFFDVRRWRTAHTNDPVFGLNHDVYQFTGEKLFTRSFPEKFYLWPIPEAERDLNTKLDQNEGW</sequence>
<dbReference type="InterPro" id="IPR033985">
    <property type="entry name" value="SusD-like_N"/>
</dbReference>
<comment type="subcellular location">
    <subcellularLocation>
        <location evidence="1">Cell outer membrane</location>
    </subcellularLocation>
</comment>
<dbReference type="InterPro" id="IPR012944">
    <property type="entry name" value="SusD_RagB_dom"/>
</dbReference>
<protein>
    <submittedName>
        <fullName evidence="8">Membrane protein</fullName>
    </submittedName>
</protein>
<gene>
    <name evidence="8" type="ORF">BatF92_05200</name>
</gene>
<dbReference type="Pfam" id="PF14322">
    <property type="entry name" value="SusD-like_3"/>
    <property type="match status" value="1"/>
</dbReference>
<keyword evidence="4" id="KW-0472">Membrane</keyword>
<organism evidence="8 9">
    <name type="scientific">Bacteroides thetaiotaomicron</name>
    <dbReference type="NCBI Taxonomy" id="818"/>
    <lineage>
        <taxon>Bacteria</taxon>
        <taxon>Pseudomonadati</taxon>
        <taxon>Bacteroidota</taxon>
        <taxon>Bacteroidia</taxon>
        <taxon>Bacteroidales</taxon>
        <taxon>Bacteroidaceae</taxon>
        <taxon>Bacteroides</taxon>
    </lineage>
</organism>
<accession>A0A679HHS7</accession>
<keyword evidence="3" id="KW-0732">Signal</keyword>